<sequence>MEFSPKMVIAPVLIHWHWCMYVWDFGRNKIIVLDPMDMPLGEEYMATKHRHSVSIMRAAMQEAKQRYFPNTPANMETWGIEYLTVCEARQHYIRSVRHVLREIL</sequence>
<accession>A0A2T8KJ29</accession>
<evidence type="ECO:0000256" key="3">
    <source>
        <dbReference type="ARBA" id="ARBA00022801"/>
    </source>
</evidence>
<feature type="domain" description="Ubiquitin-like protease family profile" evidence="4">
    <location>
        <begin position="4"/>
        <end position="84"/>
    </location>
</feature>
<name>A0A2T8KJ29_9POAL</name>
<dbReference type="SUPFAM" id="SSF54001">
    <property type="entry name" value="Cysteine proteinases"/>
    <property type="match status" value="1"/>
</dbReference>
<keyword evidence="3" id="KW-0378">Hydrolase</keyword>
<evidence type="ECO:0000256" key="2">
    <source>
        <dbReference type="ARBA" id="ARBA00022670"/>
    </source>
</evidence>
<dbReference type="AlphaFoldDB" id="A0A2T8KJ29"/>
<organism evidence="5">
    <name type="scientific">Panicum hallii</name>
    <dbReference type="NCBI Taxonomy" id="206008"/>
    <lineage>
        <taxon>Eukaryota</taxon>
        <taxon>Viridiplantae</taxon>
        <taxon>Streptophyta</taxon>
        <taxon>Embryophyta</taxon>
        <taxon>Tracheophyta</taxon>
        <taxon>Spermatophyta</taxon>
        <taxon>Magnoliopsida</taxon>
        <taxon>Liliopsida</taxon>
        <taxon>Poales</taxon>
        <taxon>Poaceae</taxon>
        <taxon>PACMAD clade</taxon>
        <taxon>Panicoideae</taxon>
        <taxon>Panicodae</taxon>
        <taxon>Paniceae</taxon>
        <taxon>Panicinae</taxon>
        <taxon>Panicum</taxon>
        <taxon>Panicum sect. Panicum</taxon>
    </lineage>
</organism>
<evidence type="ECO:0000256" key="1">
    <source>
        <dbReference type="ARBA" id="ARBA00005234"/>
    </source>
</evidence>
<dbReference type="Pfam" id="PF02902">
    <property type="entry name" value="Peptidase_C48"/>
    <property type="match status" value="1"/>
</dbReference>
<protein>
    <recommendedName>
        <fullName evidence="4">Ubiquitin-like protease family profile domain-containing protein</fullName>
    </recommendedName>
</protein>
<dbReference type="Proteomes" id="UP000243499">
    <property type="component" value="Chromosome 3"/>
</dbReference>
<keyword evidence="2" id="KW-0645">Protease</keyword>
<proteinExistence type="inferred from homology"/>
<reference evidence="5" key="1">
    <citation type="submission" date="2018-04" db="EMBL/GenBank/DDBJ databases">
        <title>WGS assembly of Panicum hallii.</title>
        <authorList>
            <person name="Lovell J."/>
            <person name="Jenkins J."/>
            <person name="Lowry D."/>
            <person name="Mamidi S."/>
            <person name="Sreedasyam A."/>
            <person name="Weng X."/>
            <person name="Barry K."/>
            <person name="Bonette J."/>
            <person name="Campitelli B."/>
            <person name="Daum C."/>
            <person name="Gordon S."/>
            <person name="Gould B."/>
            <person name="Lipzen A."/>
            <person name="Macqueen A."/>
            <person name="Palacio-Mejia J."/>
            <person name="Plott C."/>
            <person name="Shakirov E."/>
            <person name="Shu S."/>
            <person name="Yoshinaga Y."/>
            <person name="Zane M."/>
            <person name="Rokhsar D."/>
            <person name="Grimwood J."/>
            <person name="Schmutz J."/>
            <person name="Juenger T."/>
        </authorList>
    </citation>
    <scope>NUCLEOTIDE SEQUENCE [LARGE SCALE GENOMIC DNA]</scope>
    <source>
        <strain evidence="5">FIL2</strain>
    </source>
</reference>
<dbReference type="GO" id="GO:0006508">
    <property type="term" value="P:proteolysis"/>
    <property type="evidence" value="ECO:0007669"/>
    <property type="project" value="UniProtKB-KW"/>
</dbReference>
<dbReference type="Gramene" id="PVH62171">
    <property type="protein sequence ID" value="PVH62171"/>
    <property type="gene ID" value="PAHAL_3G225600"/>
</dbReference>
<dbReference type="EMBL" id="CM008048">
    <property type="protein sequence ID" value="PVH62171.1"/>
    <property type="molecule type" value="Genomic_DNA"/>
</dbReference>
<dbReference type="InterPro" id="IPR038765">
    <property type="entry name" value="Papain-like_cys_pep_sf"/>
</dbReference>
<dbReference type="GO" id="GO:0008234">
    <property type="term" value="F:cysteine-type peptidase activity"/>
    <property type="evidence" value="ECO:0007669"/>
    <property type="project" value="InterPro"/>
</dbReference>
<evidence type="ECO:0000259" key="4">
    <source>
        <dbReference type="Pfam" id="PF02902"/>
    </source>
</evidence>
<gene>
    <name evidence="5" type="ORF">PAHAL_3G225600</name>
</gene>
<evidence type="ECO:0000313" key="5">
    <source>
        <dbReference type="EMBL" id="PVH62171.1"/>
    </source>
</evidence>
<dbReference type="Gene3D" id="3.40.395.10">
    <property type="entry name" value="Adenoviral Proteinase, Chain A"/>
    <property type="match status" value="1"/>
</dbReference>
<comment type="similarity">
    <text evidence="1">Belongs to the peptidase C48 family.</text>
</comment>
<dbReference type="InterPro" id="IPR003653">
    <property type="entry name" value="Peptidase_C48_C"/>
</dbReference>